<dbReference type="EMBL" id="FWWY01000001">
    <property type="protein sequence ID" value="SMC05109.1"/>
    <property type="molecule type" value="Genomic_DNA"/>
</dbReference>
<reference evidence="2" key="1">
    <citation type="submission" date="2017-04" db="EMBL/GenBank/DDBJ databases">
        <authorList>
            <person name="Varghese N."/>
            <person name="Submissions S."/>
        </authorList>
    </citation>
    <scope>NUCLEOTIDE SEQUENCE [LARGE SCALE GENOMIC DNA]</scope>
    <source>
        <strain evidence="2">DSM 9293</strain>
    </source>
</reference>
<proteinExistence type="predicted"/>
<keyword evidence="2" id="KW-1185">Reference proteome</keyword>
<name>A0A1W1WG03_SULTA</name>
<organism evidence="1 2">
    <name type="scientific">Sulfobacillus thermosulfidooxidans (strain DSM 9293 / VKM B-1269 / AT-1)</name>
    <dbReference type="NCBI Taxonomy" id="929705"/>
    <lineage>
        <taxon>Bacteria</taxon>
        <taxon>Bacillati</taxon>
        <taxon>Bacillota</taxon>
        <taxon>Clostridia</taxon>
        <taxon>Eubacteriales</taxon>
        <taxon>Clostridiales Family XVII. Incertae Sedis</taxon>
        <taxon>Sulfobacillus</taxon>
    </lineage>
</organism>
<dbReference type="RefSeq" id="WP_020376088.1">
    <property type="nucleotide sequence ID" value="NZ_FWWY01000001.1"/>
</dbReference>
<dbReference type="Proteomes" id="UP000192660">
    <property type="component" value="Unassembled WGS sequence"/>
</dbReference>
<accession>A0A1W1WG03</accession>
<sequence length="135" mass="15557">MRTMKGLKSHASLWRLMWWSLRLSWSKNKEGRRRARKHIWAMLENQWTKLVPEAVPGQVSGVTHAVWLGAALASRSLVRYPLLPKRLKTRLIWLFRLVGRTNGKALVTAYLAWVWLSDVATSPSHLESQVTTDTV</sequence>
<evidence type="ECO:0000313" key="2">
    <source>
        <dbReference type="Proteomes" id="UP000192660"/>
    </source>
</evidence>
<protein>
    <submittedName>
        <fullName evidence="1">Uncharacterized protein</fullName>
    </submittedName>
</protein>
<gene>
    <name evidence="1" type="ORF">SAMN00768000_2029</name>
</gene>
<evidence type="ECO:0000313" key="1">
    <source>
        <dbReference type="EMBL" id="SMC05109.1"/>
    </source>
</evidence>
<dbReference type="AlphaFoldDB" id="A0A1W1WG03"/>
<dbReference type="OrthoDB" id="2082939at2"/>